<dbReference type="GO" id="GO:0009307">
    <property type="term" value="P:DNA restriction-modification system"/>
    <property type="evidence" value="ECO:0007669"/>
    <property type="project" value="UniProtKB-KW"/>
</dbReference>
<dbReference type="EMBL" id="FTOT01000001">
    <property type="protein sequence ID" value="SIS68315.1"/>
    <property type="molecule type" value="Genomic_DNA"/>
</dbReference>
<evidence type="ECO:0000259" key="4">
    <source>
        <dbReference type="Pfam" id="PF01420"/>
    </source>
</evidence>
<dbReference type="STRING" id="1086013.SAMN05421774_101878"/>
<proteinExistence type="inferred from homology"/>
<reference evidence="5 6" key="1">
    <citation type="submission" date="2017-01" db="EMBL/GenBank/DDBJ databases">
        <authorList>
            <person name="Mah S.A."/>
            <person name="Swanson W.J."/>
            <person name="Moy G.W."/>
            <person name="Vacquier V.D."/>
        </authorList>
    </citation>
    <scope>NUCLEOTIDE SEQUENCE [LARGE SCALE GENOMIC DNA]</scope>
    <source>
        <strain evidence="5 6">DSM 26375</strain>
    </source>
</reference>
<organism evidence="5 6">
    <name type="scientific">Gemmobacter megaterium</name>
    <dbReference type="NCBI Taxonomy" id="1086013"/>
    <lineage>
        <taxon>Bacteria</taxon>
        <taxon>Pseudomonadati</taxon>
        <taxon>Pseudomonadota</taxon>
        <taxon>Alphaproteobacteria</taxon>
        <taxon>Rhodobacterales</taxon>
        <taxon>Paracoccaceae</taxon>
        <taxon>Gemmobacter</taxon>
    </lineage>
</organism>
<evidence type="ECO:0000313" key="6">
    <source>
        <dbReference type="Proteomes" id="UP000186141"/>
    </source>
</evidence>
<keyword evidence="3" id="KW-0238">DNA-binding</keyword>
<dbReference type="InterPro" id="IPR044946">
    <property type="entry name" value="Restrct_endonuc_typeI_TRD_sf"/>
</dbReference>
<name>A0A1N7L369_9RHOB</name>
<protein>
    <submittedName>
        <fullName evidence="5">Type I restriction enzyme, S subunit</fullName>
    </submittedName>
</protein>
<evidence type="ECO:0000256" key="3">
    <source>
        <dbReference type="ARBA" id="ARBA00023125"/>
    </source>
</evidence>
<dbReference type="InterPro" id="IPR000055">
    <property type="entry name" value="Restrct_endonuc_typeI_TRD"/>
</dbReference>
<dbReference type="Proteomes" id="UP000186141">
    <property type="component" value="Unassembled WGS sequence"/>
</dbReference>
<dbReference type="Pfam" id="PF01420">
    <property type="entry name" value="Methylase_S"/>
    <property type="match status" value="1"/>
</dbReference>
<dbReference type="AlphaFoldDB" id="A0A1N7L369"/>
<dbReference type="InterPro" id="IPR052021">
    <property type="entry name" value="Type-I_RS_S_subunit"/>
</dbReference>
<gene>
    <name evidence="5" type="ORF">SAMN05421774_101878</name>
</gene>
<evidence type="ECO:0000313" key="5">
    <source>
        <dbReference type="EMBL" id="SIS68315.1"/>
    </source>
</evidence>
<dbReference type="PANTHER" id="PTHR30408">
    <property type="entry name" value="TYPE-1 RESTRICTION ENZYME ECOKI SPECIFICITY PROTEIN"/>
    <property type="match status" value="1"/>
</dbReference>
<dbReference type="GO" id="GO:0003677">
    <property type="term" value="F:DNA binding"/>
    <property type="evidence" value="ECO:0007669"/>
    <property type="project" value="UniProtKB-KW"/>
</dbReference>
<keyword evidence="2" id="KW-0680">Restriction system</keyword>
<sequence>MVPRDTLDRDFGGSAEITGYRRACAGDLVYNTMRMWQGAVGIAPEDCCVSPAYVVLAPKGGAVSEFFVRRLRESTMVQHLKAWSHGLTEDRLRLYYPDFASIRLQVPHPDEQRKIADALSALDAKISAVAAQITHMEVFKKGLLQQMFV</sequence>
<dbReference type="PANTHER" id="PTHR30408:SF12">
    <property type="entry name" value="TYPE I RESTRICTION ENZYME MJAVIII SPECIFICITY SUBUNIT"/>
    <property type="match status" value="1"/>
</dbReference>
<feature type="domain" description="Type I restriction modification DNA specificity" evidence="4">
    <location>
        <begin position="35"/>
        <end position="128"/>
    </location>
</feature>
<comment type="similarity">
    <text evidence="1">Belongs to the type-I restriction system S methylase family.</text>
</comment>
<evidence type="ECO:0000256" key="1">
    <source>
        <dbReference type="ARBA" id="ARBA00010923"/>
    </source>
</evidence>
<keyword evidence="6" id="KW-1185">Reference proteome</keyword>
<dbReference type="Gene3D" id="3.90.220.20">
    <property type="entry name" value="DNA methylase specificity domains"/>
    <property type="match status" value="1"/>
</dbReference>
<dbReference type="SUPFAM" id="SSF116734">
    <property type="entry name" value="DNA methylase specificity domain"/>
    <property type="match status" value="1"/>
</dbReference>
<evidence type="ECO:0000256" key="2">
    <source>
        <dbReference type="ARBA" id="ARBA00022747"/>
    </source>
</evidence>
<accession>A0A1N7L369</accession>